<feature type="transmembrane region" description="Helical" evidence="1">
    <location>
        <begin position="5"/>
        <end position="22"/>
    </location>
</feature>
<keyword evidence="1" id="KW-0812">Transmembrane</keyword>
<evidence type="ECO:0000256" key="1">
    <source>
        <dbReference type="SAM" id="Phobius"/>
    </source>
</evidence>
<reference evidence="2 3" key="1">
    <citation type="submission" date="2017-01" db="EMBL/GenBank/DDBJ databases">
        <title>Bacillus phylogenomics.</title>
        <authorList>
            <person name="Dunlap C."/>
        </authorList>
    </citation>
    <scope>NUCLEOTIDE SEQUENCE [LARGE SCALE GENOMIC DNA]</scope>
    <source>
        <strain evidence="2 3">NRRL B-41282</strain>
    </source>
</reference>
<feature type="transmembrane region" description="Helical" evidence="1">
    <location>
        <begin position="37"/>
        <end position="59"/>
    </location>
</feature>
<keyword evidence="3" id="KW-1185">Reference proteome</keyword>
<name>A0A1R1QZ22_9BACI</name>
<evidence type="ECO:0000313" key="2">
    <source>
        <dbReference type="EMBL" id="OMI09909.1"/>
    </source>
</evidence>
<evidence type="ECO:0000313" key="3">
    <source>
        <dbReference type="Proteomes" id="UP000187367"/>
    </source>
</evidence>
<dbReference type="RefSeq" id="WP_076762290.1">
    <property type="nucleotide sequence ID" value="NZ_CP133085.1"/>
</dbReference>
<comment type="caution">
    <text evidence="2">The sequence shown here is derived from an EMBL/GenBank/DDBJ whole genome shotgun (WGS) entry which is preliminary data.</text>
</comment>
<proteinExistence type="predicted"/>
<sequence>MKEWFIYVFIATLISMFIQTGLDKVGLLNLNNMWADFISWLVIFFVVYVLIDLAGRALIGSKNS</sequence>
<organism evidence="2 3">
    <name type="scientific">Bacillus swezeyi</name>
    <dbReference type="NCBI Taxonomy" id="1925020"/>
    <lineage>
        <taxon>Bacteria</taxon>
        <taxon>Bacillati</taxon>
        <taxon>Bacillota</taxon>
        <taxon>Bacilli</taxon>
        <taxon>Bacillales</taxon>
        <taxon>Bacillaceae</taxon>
        <taxon>Bacillus</taxon>
    </lineage>
</organism>
<dbReference type="OrthoDB" id="2918410at2"/>
<dbReference type="GeneID" id="92789333"/>
<keyword evidence="1" id="KW-0472">Membrane</keyword>
<dbReference type="EMBL" id="MTJL01000002">
    <property type="protein sequence ID" value="OMI09909.1"/>
    <property type="molecule type" value="Genomic_DNA"/>
</dbReference>
<keyword evidence="1" id="KW-1133">Transmembrane helix</keyword>
<gene>
    <name evidence="2" type="ORF">BW143_01330</name>
</gene>
<accession>A0A1R1RQB8</accession>
<protein>
    <submittedName>
        <fullName evidence="2">Uncharacterized protein</fullName>
    </submittedName>
</protein>
<dbReference type="AlphaFoldDB" id="A0A1R1QZ22"/>
<dbReference type="Proteomes" id="UP000187367">
    <property type="component" value="Unassembled WGS sequence"/>
</dbReference>
<accession>A0A1R1QZ22</accession>